<organism evidence="2 3">
    <name type="scientific">Streptomyces rameus</name>
    <dbReference type="NCBI Taxonomy" id="68261"/>
    <lineage>
        <taxon>Bacteria</taxon>
        <taxon>Bacillati</taxon>
        <taxon>Actinomycetota</taxon>
        <taxon>Actinomycetes</taxon>
        <taxon>Kitasatosporales</taxon>
        <taxon>Streptomycetaceae</taxon>
        <taxon>Streptomyces</taxon>
    </lineage>
</organism>
<dbReference type="Proteomes" id="UP001500893">
    <property type="component" value="Unassembled WGS sequence"/>
</dbReference>
<evidence type="ECO:0000313" key="3">
    <source>
        <dbReference type="Proteomes" id="UP001500893"/>
    </source>
</evidence>
<dbReference type="EMBL" id="BAAAVM010000148">
    <property type="protein sequence ID" value="GAA2781899.1"/>
    <property type="molecule type" value="Genomic_DNA"/>
</dbReference>
<accession>A0ABP6HN03</accession>
<evidence type="ECO:0000313" key="2">
    <source>
        <dbReference type="EMBL" id="GAA2781899.1"/>
    </source>
</evidence>
<keyword evidence="3" id="KW-1185">Reference proteome</keyword>
<protein>
    <submittedName>
        <fullName evidence="2">Uncharacterized protein</fullName>
    </submittedName>
</protein>
<reference evidence="3" key="1">
    <citation type="journal article" date="2019" name="Int. J. Syst. Evol. Microbiol.">
        <title>The Global Catalogue of Microorganisms (GCM) 10K type strain sequencing project: providing services to taxonomists for standard genome sequencing and annotation.</title>
        <authorList>
            <consortium name="The Broad Institute Genomics Platform"/>
            <consortium name="The Broad Institute Genome Sequencing Center for Infectious Disease"/>
            <person name="Wu L."/>
            <person name="Ma J."/>
        </authorList>
    </citation>
    <scope>NUCLEOTIDE SEQUENCE [LARGE SCALE GENOMIC DNA]</scope>
    <source>
        <strain evidence="3">JCM 11574</strain>
    </source>
</reference>
<gene>
    <name evidence="2" type="ORF">GCM10010521_70820</name>
</gene>
<evidence type="ECO:0000256" key="1">
    <source>
        <dbReference type="SAM" id="MobiDB-lite"/>
    </source>
</evidence>
<name>A0ABP6HN03_9ACTN</name>
<sequence length="145" mass="14844">MFDAGMKSSWPPFVALGPGVAMVLSVAVAADVLCLLVAAIATAGLRGAAASGTECGGAAGVRTGPRTGRVPPVYPSDSGASDYQPPGAAPPPRAWRLRRRPIPPPGRRRSHVRHALTGRAHADAGSSGRGAPDRLVTWPRARRAG</sequence>
<comment type="caution">
    <text evidence="2">The sequence shown here is derived from an EMBL/GenBank/DDBJ whole genome shotgun (WGS) entry which is preliminary data.</text>
</comment>
<proteinExistence type="predicted"/>
<feature type="compositionally biased region" description="Basic residues" evidence="1">
    <location>
        <begin position="95"/>
        <end position="116"/>
    </location>
</feature>
<feature type="region of interest" description="Disordered" evidence="1">
    <location>
        <begin position="47"/>
        <end position="145"/>
    </location>
</feature>